<dbReference type="Pfam" id="PF14329">
    <property type="entry name" value="DUF4386"/>
    <property type="match status" value="1"/>
</dbReference>
<feature type="transmembrane region" description="Helical" evidence="1">
    <location>
        <begin position="49"/>
        <end position="74"/>
    </location>
</feature>
<evidence type="ECO:0008006" key="4">
    <source>
        <dbReference type="Google" id="ProtNLM"/>
    </source>
</evidence>
<feature type="transmembrane region" description="Helical" evidence="1">
    <location>
        <begin position="190"/>
        <end position="210"/>
    </location>
</feature>
<comment type="caution">
    <text evidence="2">The sequence shown here is derived from an EMBL/GenBank/DDBJ whole genome shotgun (WGS) entry which is preliminary data.</text>
</comment>
<feature type="transmembrane region" description="Helical" evidence="1">
    <location>
        <begin position="86"/>
        <end position="109"/>
    </location>
</feature>
<sequence length="224" mass="24172">MTDDQRTARIFGVLFIITFLTSIPAVLLFGPVLEDPAGYLAGGGSDTQIYLAAFLEFLLIISNVGTAVVLYPIAMRRYQTLAISFVAARIMESVFIASGIMFVLAVVALRHEAPEAADVAVSLVALKDLSFLFGPGLIVPIGNGLILGYLMYRSGLVPRRMAWFGLIGGPLLLIGQLGVLFDVWDAGSAARVLVVPEAIWELFVGFYCALRGFRRDSPILSSEP</sequence>
<dbReference type="InterPro" id="IPR025495">
    <property type="entry name" value="DUF4386"/>
</dbReference>
<evidence type="ECO:0000313" key="3">
    <source>
        <dbReference type="Proteomes" id="UP001226389"/>
    </source>
</evidence>
<evidence type="ECO:0000313" key="2">
    <source>
        <dbReference type="EMBL" id="MDQ0120992.1"/>
    </source>
</evidence>
<organism evidence="2 3">
    <name type="scientific">Pseudarthrobacter defluvii</name>
    <dbReference type="NCBI Taxonomy" id="410837"/>
    <lineage>
        <taxon>Bacteria</taxon>
        <taxon>Bacillati</taxon>
        <taxon>Actinomycetota</taxon>
        <taxon>Actinomycetes</taxon>
        <taxon>Micrococcales</taxon>
        <taxon>Micrococcaceae</taxon>
        <taxon>Pseudarthrobacter</taxon>
    </lineage>
</organism>
<keyword evidence="1" id="KW-0812">Transmembrane</keyword>
<feature type="transmembrane region" description="Helical" evidence="1">
    <location>
        <begin position="7"/>
        <end position="29"/>
    </location>
</feature>
<proteinExistence type="predicted"/>
<name>A0ABT9UMW9_9MICC</name>
<feature type="transmembrane region" description="Helical" evidence="1">
    <location>
        <begin position="162"/>
        <end position="184"/>
    </location>
</feature>
<protein>
    <recommendedName>
        <fullName evidence="4">DUF4386 domain-containing protein</fullName>
    </recommendedName>
</protein>
<keyword evidence="3" id="KW-1185">Reference proteome</keyword>
<dbReference type="EMBL" id="JAUSSY010000024">
    <property type="protein sequence ID" value="MDQ0120992.1"/>
    <property type="molecule type" value="Genomic_DNA"/>
</dbReference>
<reference evidence="2 3" key="1">
    <citation type="submission" date="2023-07" db="EMBL/GenBank/DDBJ databases">
        <title>Sorghum-associated microbial communities from plants grown in Nebraska, USA.</title>
        <authorList>
            <person name="Schachtman D."/>
        </authorList>
    </citation>
    <scope>NUCLEOTIDE SEQUENCE [LARGE SCALE GENOMIC DNA]</scope>
    <source>
        <strain evidence="2 3">DS994</strain>
    </source>
</reference>
<keyword evidence="1" id="KW-1133">Transmembrane helix</keyword>
<keyword evidence="1" id="KW-0472">Membrane</keyword>
<accession>A0ABT9UMW9</accession>
<dbReference type="RefSeq" id="WP_307493365.1">
    <property type="nucleotide sequence ID" value="NZ_JAUSSY010000024.1"/>
</dbReference>
<evidence type="ECO:0000256" key="1">
    <source>
        <dbReference type="SAM" id="Phobius"/>
    </source>
</evidence>
<gene>
    <name evidence="2" type="ORF">J2T22_004205</name>
</gene>
<dbReference type="Proteomes" id="UP001226389">
    <property type="component" value="Unassembled WGS sequence"/>
</dbReference>
<feature type="transmembrane region" description="Helical" evidence="1">
    <location>
        <begin position="129"/>
        <end position="150"/>
    </location>
</feature>